<keyword evidence="1" id="KW-1133">Transmembrane helix</keyword>
<evidence type="ECO:0000313" key="3">
    <source>
        <dbReference type="EMBL" id="GHD54283.1"/>
    </source>
</evidence>
<sequence length="182" mass="19674">MSRVPEIDPEALTAEQRRVYDAIVAGPRGRVRGPLAIWLQRPDLADRAQALGRYCRYDSSLPPRLSELAILVTARVWGAEFEWYAHAPLAAEGGLSAAAIEAIRTGAEPVFAGEDEQVVYDVARAMNAERRLSQPLYDRAVAVLGLGGLVDLIGVLGYYSLVSMTLNAFEVDLPAGTPPQLG</sequence>
<dbReference type="AlphaFoldDB" id="A0A918XTB1"/>
<dbReference type="SUPFAM" id="SSF69118">
    <property type="entry name" value="AhpD-like"/>
    <property type="match status" value="1"/>
</dbReference>
<dbReference type="Pfam" id="PF02627">
    <property type="entry name" value="CMD"/>
    <property type="match status" value="1"/>
</dbReference>
<accession>A0A918XTB1</accession>
<dbReference type="RefSeq" id="WP_189991308.1">
    <property type="nucleotide sequence ID" value="NZ_BMZS01000007.1"/>
</dbReference>
<dbReference type="PANTHER" id="PTHR34846:SF11">
    <property type="entry name" value="4-CARBOXYMUCONOLACTONE DECARBOXYLASE FAMILY PROTEIN (AFU_ORTHOLOGUE AFUA_6G11590)"/>
    <property type="match status" value="1"/>
</dbReference>
<keyword evidence="1" id="KW-0812">Transmembrane</keyword>
<dbReference type="Proteomes" id="UP000630353">
    <property type="component" value="Unassembled WGS sequence"/>
</dbReference>
<feature type="domain" description="Carboxymuconolactone decarboxylase-like" evidence="2">
    <location>
        <begin position="42"/>
        <end position="124"/>
    </location>
</feature>
<dbReference type="EMBL" id="BMZS01000007">
    <property type="protein sequence ID" value="GHD54283.1"/>
    <property type="molecule type" value="Genomic_DNA"/>
</dbReference>
<protein>
    <submittedName>
        <fullName evidence="3">Carboxymuconolactone decarboxylase</fullName>
    </submittedName>
</protein>
<dbReference type="GO" id="GO:0051920">
    <property type="term" value="F:peroxiredoxin activity"/>
    <property type="evidence" value="ECO:0007669"/>
    <property type="project" value="InterPro"/>
</dbReference>
<keyword evidence="4" id="KW-1185">Reference proteome</keyword>
<proteinExistence type="predicted"/>
<dbReference type="InterPro" id="IPR029032">
    <property type="entry name" value="AhpD-like"/>
</dbReference>
<comment type="caution">
    <text evidence="3">The sequence shown here is derived from an EMBL/GenBank/DDBJ whole genome shotgun (WGS) entry which is preliminary data.</text>
</comment>
<reference evidence="3" key="2">
    <citation type="submission" date="2020-09" db="EMBL/GenBank/DDBJ databases">
        <authorList>
            <person name="Sun Q."/>
            <person name="Kim S."/>
        </authorList>
    </citation>
    <scope>NUCLEOTIDE SEQUENCE</scope>
    <source>
        <strain evidence="3">KCTC 42651</strain>
    </source>
</reference>
<gene>
    <name evidence="3" type="primary">pcaC</name>
    <name evidence="3" type="ORF">GCM10017083_31620</name>
</gene>
<feature type="transmembrane region" description="Helical" evidence="1">
    <location>
        <begin position="140"/>
        <end position="161"/>
    </location>
</feature>
<evidence type="ECO:0000313" key="4">
    <source>
        <dbReference type="Proteomes" id="UP000630353"/>
    </source>
</evidence>
<dbReference type="InterPro" id="IPR003779">
    <property type="entry name" value="CMD-like"/>
</dbReference>
<evidence type="ECO:0000259" key="2">
    <source>
        <dbReference type="Pfam" id="PF02627"/>
    </source>
</evidence>
<dbReference type="PANTHER" id="PTHR34846">
    <property type="entry name" value="4-CARBOXYMUCONOLACTONE DECARBOXYLASE FAMILY PROTEIN (AFU_ORTHOLOGUE AFUA_6G11590)"/>
    <property type="match status" value="1"/>
</dbReference>
<keyword evidence="1" id="KW-0472">Membrane</keyword>
<dbReference type="Gene3D" id="1.20.1290.10">
    <property type="entry name" value="AhpD-like"/>
    <property type="match status" value="1"/>
</dbReference>
<name>A0A918XTB1_9PROT</name>
<evidence type="ECO:0000256" key="1">
    <source>
        <dbReference type="SAM" id="Phobius"/>
    </source>
</evidence>
<organism evidence="3 4">
    <name type="scientific">Thalassobaculum fulvum</name>
    <dbReference type="NCBI Taxonomy" id="1633335"/>
    <lineage>
        <taxon>Bacteria</taxon>
        <taxon>Pseudomonadati</taxon>
        <taxon>Pseudomonadota</taxon>
        <taxon>Alphaproteobacteria</taxon>
        <taxon>Rhodospirillales</taxon>
        <taxon>Thalassobaculaceae</taxon>
        <taxon>Thalassobaculum</taxon>
    </lineage>
</organism>
<reference evidence="3" key="1">
    <citation type="journal article" date="2014" name="Int. J. Syst. Evol. Microbiol.">
        <title>Complete genome sequence of Corynebacterium casei LMG S-19264T (=DSM 44701T), isolated from a smear-ripened cheese.</title>
        <authorList>
            <consortium name="US DOE Joint Genome Institute (JGI-PGF)"/>
            <person name="Walter F."/>
            <person name="Albersmeier A."/>
            <person name="Kalinowski J."/>
            <person name="Ruckert C."/>
        </authorList>
    </citation>
    <scope>NUCLEOTIDE SEQUENCE</scope>
    <source>
        <strain evidence="3">KCTC 42651</strain>
    </source>
</reference>